<feature type="transmembrane region" description="Helical" evidence="1">
    <location>
        <begin position="43"/>
        <end position="62"/>
    </location>
</feature>
<dbReference type="PANTHER" id="PTHR37947:SF1">
    <property type="entry name" value="BLL2462 PROTEIN"/>
    <property type="match status" value="1"/>
</dbReference>
<dbReference type="SUPFAM" id="SSF53300">
    <property type="entry name" value="vWA-like"/>
    <property type="match status" value="1"/>
</dbReference>
<dbReference type="PANTHER" id="PTHR37947">
    <property type="entry name" value="BLL2462 PROTEIN"/>
    <property type="match status" value="1"/>
</dbReference>
<feature type="transmembrane region" description="Helical" evidence="1">
    <location>
        <begin position="12"/>
        <end position="31"/>
    </location>
</feature>
<dbReference type="Gene3D" id="3.40.50.880">
    <property type="match status" value="1"/>
</dbReference>
<dbReference type="SUPFAM" id="SSF52317">
    <property type="entry name" value="Class I glutamine amidotransferase-like"/>
    <property type="match status" value="1"/>
</dbReference>
<dbReference type="AlphaFoldDB" id="A0A2M7SC02"/>
<protein>
    <recommendedName>
        <fullName evidence="4">VWFA domain-containing protein</fullName>
    </recommendedName>
</protein>
<comment type="caution">
    <text evidence="2">The sequence shown here is derived from an EMBL/GenBank/DDBJ whole genome shotgun (WGS) entry which is preliminary data.</text>
</comment>
<reference evidence="3" key="1">
    <citation type="submission" date="2017-09" db="EMBL/GenBank/DDBJ databases">
        <title>Depth-based differentiation of microbial function through sediment-hosted aquifers and enrichment of novel symbionts in the deep terrestrial subsurface.</title>
        <authorList>
            <person name="Probst A.J."/>
            <person name="Ladd B."/>
            <person name="Jarett J.K."/>
            <person name="Geller-Mcgrath D.E."/>
            <person name="Sieber C.M.K."/>
            <person name="Emerson J.B."/>
            <person name="Anantharaman K."/>
            <person name="Thomas B.C."/>
            <person name="Malmstrom R."/>
            <person name="Stieglmeier M."/>
            <person name="Klingl A."/>
            <person name="Woyke T."/>
            <person name="Ryan C.M."/>
            <person name="Banfield J.F."/>
        </authorList>
    </citation>
    <scope>NUCLEOTIDE SEQUENCE [LARGE SCALE GENOMIC DNA]</scope>
</reference>
<accession>A0A2M7SC02</accession>
<evidence type="ECO:0000313" key="2">
    <source>
        <dbReference type="EMBL" id="PIZ16990.1"/>
    </source>
</evidence>
<evidence type="ECO:0008006" key="4">
    <source>
        <dbReference type="Google" id="ProtNLM"/>
    </source>
</evidence>
<keyword evidence="1" id="KW-0472">Membrane</keyword>
<proteinExistence type="predicted"/>
<evidence type="ECO:0000313" key="3">
    <source>
        <dbReference type="Proteomes" id="UP000229307"/>
    </source>
</evidence>
<dbReference type="Proteomes" id="UP000229307">
    <property type="component" value="Unassembled WGS sequence"/>
</dbReference>
<evidence type="ECO:0000256" key="1">
    <source>
        <dbReference type="SAM" id="Phobius"/>
    </source>
</evidence>
<name>A0A2M7SC02_9BACT</name>
<dbReference type="InterPro" id="IPR029062">
    <property type="entry name" value="Class_I_gatase-like"/>
</dbReference>
<dbReference type="CDD" id="cd00198">
    <property type="entry name" value="vWFA"/>
    <property type="match status" value="1"/>
</dbReference>
<keyword evidence="1" id="KW-0812">Transmembrane</keyword>
<dbReference type="EMBL" id="PFMR01000150">
    <property type="protein sequence ID" value="PIZ16990.1"/>
    <property type="molecule type" value="Genomic_DNA"/>
</dbReference>
<gene>
    <name evidence="2" type="ORF">COY52_05520</name>
</gene>
<keyword evidence="1" id="KW-1133">Transmembrane helix</keyword>
<organism evidence="2 3">
    <name type="scientific">Candidatus Desantisbacteria bacterium CG_4_10_14_0_8_um_filter_48_22</name>
    <dbReference type="NCBI Taxonomy" id="1974543"/>
    <lineage>
        <taxon>Bacteria</taxon>
        <taxon>Candidatus Desantisiibacteriota</taxon>
    </lineage>
</organism>
<dbReference type="Gene3D" id="3.40.50.410">
    <property type="entry name" value="von Willebrand factor, type A domain"/>
    <property type="match status" value="1"/>
</dbReference>
<dbReference type="InterPro" id="IPR036465">
    <property type="entry name" value="vWFA_dom_sf"/>
</dbReference>
<sequence>MENFKVVISRVPVLAFWLVIAAVCVFVFFSYRRLARAGTGRFAYFLLALKYLAVFFIVLLFLDPVLSWQQKGKEKTGLCVLVDGSRSMGFPGSSGATRAENALQIINSSEFQELKKKFKVRYFQFSQGTLELSGQDLSLIKAPEGRYTDISQAFNYIEEKFGRDKVSACVLISDGASNYGSDPVFAAQNLGVPVFAVGTGGAGSKVIARKVSIAGVQFNRRLMADNIAQIEVTVKSEGFQNQKADLELKDGQKTVYKKQVLLDMSKPVQNLTIQWIPQEIGSRQFKVIVSPQAGVAPAENGFSVYVASPHLTLLYIEGTPRWEFKFLKRALEADRNIDLTCFLRMGKTKFLQVDSAADQRKRPFPTTIDELSKYQIVIIGDVERNFLGDDFLANLSTCVSEGGQGVLFLGTKVFGSGTFERSPIAQALPIVAGTPESSWITGDFYINLTKEGALHPIFNYLEDPEANRKFWSTLPVLSGCVPARAVKIGATVLAVNPNVSSPNIIPVLMAVQNFGKGKTAVWGADTTWKWKVNPSQFKGQEDAYQKFWGQVFRWLVRREPGTDAKPEIQISLDKDRFSSGEPVRIMIQAPKIVSAEGAPEAEQQQSPQVQATLTTPDNEDINLTLKPVAMAEREWYSDYFPASPGSYKISAKGRAGNVTLEQREARFTVTEEDIEMAREGMDESMLTGIAAGSGGKYYTPETLASLPAEAAGGGASIVAQIDVEKRLHDMVYLFGFIGAISAEWLLRKKKDLF</sequence>